<dbReference type="GO" id="GO:0008270">
    <property type="term" value="F:zinc ion binding"/>
    <property type="evidence" value="ECO:0007669"/>
    <property type="project" value="UniProtKB-KW"/>
</dbReference>
<dbReference type="PANTHER" id="PTHR13278">
    <property type="entry name" value="ZINC FINGER PROTEIN 830"/>
    <property type="match status" value="1"/>
</dbReference>
<evidence type="ECO:0000256" key="6">
    <source>
        <dbReference type="SAM" id="MobiDB-lite"/>
    </source>
</evidence>
<keyword evidence="2" id="KW-0479">Metal-binding</keyword>
<reference evidence="7 8" key="1">
    <citation type="submission" date="2024-01" db="EMBL/GenBank/DDBJ databases">
        <title>A telomere-to-telomere, gap-free genome of sweet tea (Lithocarpus litseifolius).</title>
        <authorList>
            <person name="Zhou J."/>
        </authorList>
    </citation>
    <scope>NUCLEOTIDE SEQUENCE [LARGE SCALE GENOMIC DNA]</scope>
    <source>
        <strain evidence="7">Zhou-2022a</strain>
        <tissue evidence="7">Leaf</tissue>
    </source>
</reference>
<dbReference type="GO" id="GO:0005681">
    <property type="term" value="C:spliceosomal complex"/>
    <property type="evidence" value="ECO:0007669"/>
    <property type="project" value="InterPro"/>
</dbReference>
<evidence type="ECO:0000256" key="5">
    <source>
        <dbReference type="ARBA" id="ARBA00023242"/>
    </source>
</evidence>
<comment type="subcellular location">
    <subcellularLocation>
        <location evidence="1">Nucleus</location>
    </subcellularLocation>
</comment>
<dbReference type="GO" id="GO:0033260">
    <property type="term" value="P:nuclear DNA replication"/>
    <property type="evidence" value="ECO:0007669"/>
    <property type="project" value="TreeGrafter"/>
</dbReference>
<dbReference type="AlphaFoldDB" id="A0AAW2C4Z3"/>
<feature type="compositionally biased region" description="Basic and acidic residues" evidence="6">
    <location>
        <begin position="131"/>
        <end position="143"/>
    </location>
</feature>
<keyword evidence="8" id="KW-1185">Reference proteome</keyword>
<evidence type="ECO:0000256" key="3">
    <source>
        <dbReference type="ARBA" id="ARBA00022771"/>
    </source>
</evidence>
<comment type="caution">
    <text evidence="7">The sequence shown here is derived from an EMBL/GenBank/DDBJ whole genome shotgun (WGS) entry which is preliminary data.</text>
</comment>
<proteinExistence type="predicted"/>
<dbReference type="PANTHER" id="PTHR13278:SF0">
    <property type="entry name" value="ZINC FINGER PROTEIN 830"/>
    <property type="match status" value="1"/>
</dbReference>
<keyword evidence="3" id="KW-0863">Zinc-finger</keyword>
<evidence type="ECO:0000256" key="4">
    <source>
        <dbReference type="ARBA" id="ARBA00022833"/>
    </source>
</evidence>
<evidence type="ECO:0000256" key="2">
    <source>
        <dbReference type="ARBA" id="ARBA00022723"/>
    </source>
</evidence>
<accession>A0AAW2C4Z3</accession>
<keyword evidence="4" id="KW-0862">Zinc</keyword>
<dbReference type="GO" id="GO:0033314">
    <property type="term" value="P:mitotic DNA replication checkpoint signaling"/>
    <property type="evidence" value="ECO:0007669"/>
    <property type="project" value="TreeGrafter"/>
</dbReference>
<gene>
    <name evidence="7" type="ORF">SO802_027583</name>
</gene>
<evidence type="ECO:0000313" key="8">
    <source>
        <dbReference type="Proteomes" id="UP001459277"/>
    </source>
</evidence>
<feature type="region of interest" description="Disordered" evidence="6">
    <location>
        <begin position="124"/>
        <end position="163"/>
    </location>
</feature>
<dbReference type="Proteomes" id="UP001459277">
    <property type="component" value="Unassembled WGS sequence"/>
</dbReference>
<protein>
    <submittedName>
        <fullName evidence="7">Uncharacterized protein</fullName>
    </submittedName>
</protein>
<organism evidence="7 8">
    <name type="scientific">Lithocarpus litseifolius</name>
    <dbReference type="NCBI Taxonomy" id="425828"/>
    <lineage>
        <taxon>Eukaryota</taxon>
        <taxon>Viridiplantae</taxon>
        <taxon>Streptophyta</taxon>
        <taxon>Embryophyta</taxon>
        <taxon>Tracheophyta</taxon>
        <taxon>Spermatophyta</taxon>
        <taxon>Magnoliopsida</taxon>
        <taxon>eudicotyledons</taxon>
        <taxon>Gunneridae</taxon>
        <taxon>Pentapetalae</taxon>
        <taxon>rosids</taxon>
        <taxon>fabids</taxon>
        <taxon>Fagales</taxon>
        <taxon>Fagaceae</taxon>
        <taxon>Lithocarpus</taxon>
    </lineage>
</organism>
<dbReference type="InterPro" id="IPR040050">
    <property type="entry name" value="ZNF830-like"/>
</dbReference>
<dbReference type="GO" id="GO:0003676">
    <property type="term" value="F:nucleic acid binding"/>
    <property type="evidence" value="ECO:0007669"/>
    <property type="project" value="InterPro"/>
</dbReference>
<name>A0AAW2C4Z3_9ROSI</name>
<evidence type="ECO:0000313" key="7">
    <source>
        <dbReference type="EMBL" id="KAK9992598.1"/>
    </source>
</evidence>
<dbReference type="GO" id="GO:0044773">
    <property type="term" value="P:mitotic DNA damage checkpoint signaling"/>
    <property type="evidence" value="ECO:0007669"/>
    <property type="project" value="TreeGrafter"/>
</dbReference>
<evidence type="ECO:0000256" key="1">
    <source>
        <dbReference type="ARBA" id="ARBA00004123"/>
    </source>
</evidence>
<sequence>MWDSLPPLQNKSLRAWLPKEDKWLAGGLMQFLPLQKGALEGQCPSESIVRCGARGTYMALLHVEGHASPLPQHVWQFLRLAPAYAEVMIDAAETIEEAESVEQKTYWEKVEMSKKKKLELQVARSVKRRKASEGVAKESRQEESSSDDGSGENFAVDWRAQHL</sequence>
<keyword evidence="5" id="KW-0539">Nucleus</keyword>
<dbReference type="EMBL" id="JAZDWU010000009">
    <property type="protein sequence ID" value="KAK9992598.1"/>
    <property type="molecule type" value="Genomic_DNA"/>
</dbReference>